<proteinExistence type="predicted"/>
<keyword evidence="1" id="KW-1133">Transmembrane helix</keyword>
<dbReference type="EMBL" id="CP036264">
    <property type="protein sequence ID" value="QEG00729.1"/>
    <property type="molecule type" value="Genomic_DNA"/>
</dbReference>
<dbReference type="KEGG" id="smam:Mal15_48010"/>
<evidence type="ECO:0000313" key="2">
    <source>
        <dbReference type="EMBL" id="QEG00729.1"/>
    </source>
</evidence>
<feature type="transmembrane region" description="Helical" evidence="1">
    <location>
        <begin position="69"/>
        <end position="90"/>
    </location>
</feature>
<reference evidence="2 3" key="1">
    <citation type="submission" date="2019-02" db="EMBL/GenBank/DDBJ databases">
        <title>Planctomycetal bacteria perform biofilm scaping via a novel small molecule.</title>
        <authorList>
            <person name="Jeske O."/>
            <person name="Boedeker C."/>
            <person name="Wiegand S."/>
            <person name="Breitling P."/>
            <person name="Kallscheuer N."/>
            <person name="Jogler M."/>
            <person name="Rohde M."/>
            <person name="Petersen J."/>
            <person name="Medema M.H."/>
            <person name="Surup F."/>
            <person name="Jogler C."/>
        </authorList>
    </citation>
    <scope>NUCLEOTIDE SEQUENCE [LARGE SCALE GENOMIC DNA]</scope>
    <source>
        <strain evidence="2 3">Mal15</strain>
    </source>
</reference>
<evidence type="ECO:0000256" key="1">
    <source>
        <dbReference type="SAM" id="Phobius"/>
    </source>
</evidence>
<dbReference type="AlphaFoldDB" id="A0A5B9MHX3"/>
<sequence length="225" mass="25457">MKLFLWIWTSVGILPLFAFSALHAYSAWQLRRARASESHDELGENEFVITISEVQFDGMTDPMVVSPSAWPALASLAGISLTLAGLLFLIPKQPLRIKTNVYERLPTVIDRIVNSKKDPATLIVSARDGNRALSVSKRDQRIEIGLSHNLSESQEISEIRGHFRTLGIEPTHDYETYDDHFDITTVHLEYDITDHAPETSKFCEFIFRDVYSIGSNETVECDIDD</sequence>
<keyword evidence="3" id="KW-1185">Reference proteome</keyword>
<accession>A0A5B9MHX3</accession>
<dbReference type="Proteomes" id="UP000321353">
    <property type="component" value="Chromosome"/>
</dbReference>
<dbReference type="RefSeq" id="WP_147869919.1">
    <property type="nucleotide sequence ID" value="NZ_CP036264.1"/>
</dbReference>
<name>A0A5B9MHX3_9BACT</name>
<keyword evidence="1" id="KW-0812">Transmembrane</keyword>
<protein>
    <submittedName>
        <fullName evidence="2">Uncharacterized protein</fullName>
    </submittedName>
</protein>
<organism evidence="2 3">
    <name type="scientific">Stieleria maiorica</name>
    <dbReference type="NCBI Taxonomy" id="2795974"/>
    <lineage>
        <taxon>Bacteria</taxon>
        <taxon>Pseudomonadati</taxon>
        <taxon>Planctomycetota</taxon>
        <taxon>Planctomycetia</taxon>
        <taxon>Pirellulales</taxon>
        <taxon>Pirellulaceae</taxon>
        <taxon>Stieleria</taxon>
    </lineage>
</organism>
<keyword evidence="1" id="KW-0472">Membrane</keyword>
<evidence type="ECO:0000313" key="3">
    <source>
        <dbReference type="Proteomes" id="UP000321353"/>
    </source>
</evidence>
<gene>
    <name evidence="2" type="ORF">Mal15_48010</name>
</gene>